<evidence type="ECO:0000313" key="1">
    <source>
        <dbReference type="EMBL" id="KKN10930.1"/>
    </source>
</evidence>
<sequence>MTPAEKKLRERLQPFIEQDMQVTAELENQMMRLLNAANVRAMRVIEPGAEEGGEDIFEMPDTCSNWACHKALLENRGQFRVCSSCGASYGKAT</sequence>
<comment type="caution">
    <text evidence="1">The sequence shown here is derived from an EMBL/GenBank/DDBJ whole genome shotgun (WGS) entry which is preliminary data.</text>
</comment>
<accession>A0A0F9MUE3</accession>
<gene>
    <name evidence="1" type="ORF">LCGC14_1031590</name>
</gene>
<protein>
    <submittedName>
        <fullName evidence="1">Uncharacterized protein</fullName>
    </submittedName>
</protein>
<name>A0A0F9MUE3_9ZZZZ</name>
<dbReference type="EMBL" id="LAZR01004191">
    <property type="protein sequence ID" value="KKN10930.1"/>
    <property type="molecule type" value="Genomic_DNA"/>
</dbReference>
<proteinExistence type="predicted"/>
<reference evidence="1" key="1">
    <citation type="journal article" date="2015" name="Nature">
        <title>Complex archaea that bridge the gap between prokaryotes and eukaryotes.</title>
        <authorList>
            <person name="Spang A."/>
            <person name="Saw J.H."/>
            <person name="Jorgensen S.L."/>
            <person name="Zaremba-Niedzwiedzka K."/>
            <person name="Martijn J."/>
            <person name="Lind A.E."/>
            <person name="van Eijk R."/>
            <person name="Schleper C."/>
            <person name="Guy L."/>
            <person name="Ettema T.J."/>
        </authorList>
    </citation>
    <scope>NUCLEOTIDE SEQUENCE</scope>
</reference>
<dbReference type="AlphaFoldDB" id="A0A0F9MUE3"/>
<organism evidence="1">
    <name type="scientific">marine sediment metagenome</name>
    <dbReference type="NCBI Taxonomy" id="412755"/>
    <lineage>
        <taxon>unclassified sequences</taxon>
        <taxon>metagenomes</taxon>
        <taxon>ecological metagenomes</taxon>
    </lineage>
</organism>